<feature type="compositionally biased region" description="Polar residues" evidence="2">
    <location>
        <begin position="215"/>
        <end position="228"/>
    </location>
</feature>
<proteinExistence type="predicted"/>
<accession>A0A9N9A892</accession>
<dbReference type="PROSITE" id="PS50848">
    <property type="entry name" value="START"/>
    <property type="match status" value="2"/>
</dbReference>
<evidence type="ECO:0000259" key="3">
    <source>
        <dbReference type="PROSITE" id="PS50848"/>
    </source>
</evidence>
<dbReference type="SMART" id="SM00234">
    <property type="entry name" value="START"/>
    <property type="match status" value="1"/>
</dbReference>
<dbReference type="Proteomes" id="UP000789570">
    <property type="component" value="Unassembled WGS sequence"/>
</dbReference>
<dbReference type="EMBL" id="CAJVPQ010000938">
    <property type="protein sequence ID" value="CAG8521270.1"/>
    <property type="molecule type" value="Genomic_DNA"/>
</dbReference>
<comment type="caution">
    <text evidence="4">The sequence shown here is derived from an EMBL/GenBank/DDBJ whole genome shotgun (WGS) entry which is preliminary data.</text>
</comment>
<dbReference type="PANTHER" id="PTHR19308:SF14">
    <property type="entry name" value="START DOMAIN-CONTAINING PROTEIN"/>
    <property type="match status" value="1"/>
</dbReference>
<dbReference type="Pfam" id="PF01852">
    <property type="entry name" value="START"/>
    <property type="match status" value="2"/>
</dbReference>
<feature type="coiled-coil region" evidence="1">
    <location>
        <begin position="786"/>
        <end position="820"/>
    </location>
</feature>
<feature type="compositionally biased region" description="Polar residues" evidence="2">
    <location>
        <begin position="302"/>
        <end position="316"/>
    </location>
</feature>
<feature type="domain" description="START" evidence="3">
    <location>
        <begin position="29"/>
        <end position="198"/>
    </location>
</feature>
<name>A0A9N9A892_9GLOM</name>
<dbReference type="PANTHER" id="PTHR19308">
    <property type="entry name" value="PHOSPHATIDYLCHOLINE TRANSFER PROTEIN"/>
    <property type="match status" value="1"/>
</dbReference>
<feature type="compositionally biased region" description="Basic and acidic residues" evidence="2">
    <location>
        <begin position="245"/>
        <end position="262"/>
    </location>
</feature>
<keyword evidence="5" id="KW-1185">Reference proteome</keyword>
<evidence type="ECO:0000313" key="5">
    <source>
        <dbReference type="Proteomes" id="UP000789570"/>
    </source>
</evidence>
<dbReference type="CDD" id="cd00177">
    <property type="entry name" value="START"/>
    <property type="match status" value="2"/>
</dbReference>
<dbReference type="OrthoDB" id="196858at2759"/>
<keyword evidence="1" id="KW-0175">Coiled coil</keyword>
<protein>
    <submittedName>
        <fullName evidence="4">8921_t:CDS:1</fullName>
    </submittedName>
</protein>
<feature type="domain" description="START" evidence="3">
    <location>
        <begin position="396"/>
        <end position="565"/>
    </location>
</feature>
<dbReference type="InterPro" id="IPR002913">
    <property type="entry name" value="START_lipid-bd_dom"/>
</dbReference>
<dbReference type="GO" id="GO:0008289">
    <property type="term" value="F:lipid binding"/>
    <property type="evidence" value="ECO:0007669"/>
    <property type="project" value="InterPro"/>
</dbReference>
<evidence type="ECO:0000256" key="1">
    <source>
        <dbReference type="SAM" id="Coils"/>
    </source>
</evidence>
<dbReference type="AlphaFoldDB" id="A0A9N9A892"/>
<feature type="compositionally biased region" description="Low complexity" evidence="2">
    <location>
        <begin position="330"/>
        <end position="343"/>
    </location>
</feature>
<reference evidence="4" key="1">
    <citation type="submission" date="2021-06" db="EMBL/GenBank/DDBJ databases">
        <authorList>
            <person name="Kallberg Y."/>
            <person name="Tangrot J."/>
            <person name="Rosling A."/>
        </authorList>
    </citation>
    <scope>NUCLEOTIDE SEQUENCE</scope>
    <source>
        <strain evidence="4">UK204</strain>
    </source>
</reference>
<sequence>MNFDPEKITPEYHIQQAEQALTKLKSIIEEADWKKVLHIKSGVAVFSKNENGDDDKLPIFMSEHIIENFTPHAIFAVVGMRKLWDPWYEEGNLVENLDSTTSLTYMTMQVLAGTRTRDLCLVEKIEYTTDGTIYFAATSVQTPKVPRVSERIRAHLNLNGWVIQPISQNPLRTKITYVLQSKAGGWVPSVVSRRYLIRRPLVIYAIDQYLQKNGPTPVTVSSATNSNRPSRRPSIASSFNSVNVVHKDLKHNVSKDRIESHNKSYTRQIVPPTYSPRTIKRDTIEEIPDNSYDNDVIKHFSSPDTPESQNSPTLATTPRRPINNKPTTPPTSSLRSQTSLTSLNGKKKKSVPSPLYLRDDRKETFVSPQPAQKKHRYKNVITKAIAQFKENVNSMDGWLFYNESKGVKIYTKDVEGRSFPIIRGDYTLSGGFTAFDCLSVLKNLSLRKSWDDRFEGGENIENLSNTENLSRVSMKGTFPISGRDFALFGTVEHDPETGKIVYVTTSIIDSAIPEVKKYVRAHITFAGWQMVPNFDYKGKTKTLSLIYIVDSDVKIDSIPTSILKSLSTGTPMVIQKIDEMLHDIGFPPYVLKSTSLIISEDLDPNTFQGELSLVAESNSVTEVRFSRKMYPNGFILTVNPDSAKVELLPDNSDTIRLTLPSKVDTKKLHITITKSTSRGFKLTYNEGKVINEVPKDTKNEVGAIPVTKSRKANNEIKTTRLAHSTNSSANSTLVANRRNIVINALNDQITDNNEALSRIPAINTRRIVSPDTFQFKEEHIQDPQDSQDLQKTYQRLDGKYEKLEDETEKHVESLEKYKRNSDNNEIFIISENVKFNLQEICLMFAAMLLSYYAGKISVYLEI</sequence>
<organism evidence="4 5">
    <name type="scientific">Funneliformis caledonium</name>
    <dbReference type="NCBI Taxonomy" id="1117310"/>
    <lineage>
        <taxon>Eukaryota</taxon>
        <taxon>Fungi</taxon>
        <taxon>Fungi incertae sedis</taxon>
        <taxon>Mucoromycota</taxon>
        <taxon>Glomeromycotina</taxon>
        <taxon>Glomeromycetes</taxon>
        <taxon>Glomerales</taxon>
        <taxon>Glomeraceae</taxon>
        <taxon>Funneliformis</taxon>
    </lineage>
</organism>
<dbReference type="SUPFAM" id="SSF55961">
    <property type="entry name" value="Bet v1-like"/>
    <property type="match status" value="2"/>
</dbReference>
<evidence type="ECO:0000313" key="4">
    <source>
        <dbReference type="EMBL" id="CAG8521270.1"/>
    </source>
</evidence>
<dbReference type="Gene3D" id="3.30.530.20">
    <property type="match status" value="2"/>
</dbReference>
<dbReference type="GO" id="GO:0005737">
    <property type="term" value="C:cytoplasm"/>
    <property type="evidence" value="ECO:0007669"/>
    <property type="project" value="UniProtKB-ARBA"/>
</dbReference>
<gene>
    <name evidence="4" type="ORF">FCALED_LOCUS4711</name>
</gene>
<feature type="region of interest" description="Disordered" evidence="2">
    <location>
        <begin position="215"/>
        <end position="354"/>
    </location>
</feature>
<dbReference type="InterPro" id="IPR023393">
    <property type="entry name" value="START-like_dom_sf"/>
</dbReference>
<dbReference type="InterPro" id="IPR051213">
    <property type="entry name" value="START_lipid_transfer"/>
</dbReference>
<evidence type="ECO:0000256" key="2">
    <source>
        <dbReference type="SAM" id="MobiDB-lite"/>
    </source>
</evidence>